<reference evidence="4" key="1">
    <citation type="submission" date="2020-08" db="EMBL/GenBank/DDBJ databases">
        <authorList>
            <person name="Hu Y."/>
            <person name="Nguyen S.V."/>
            <person name="Li F."/>
            <person name="Fanning S."/>
        </authorList>
    </citation>
    <scope>NUCLEOTIDE SEQUENCE</scope>
    <source>
        <strain evidence="4">SYSU D8009</strain>
    </source>
</reference>
<feature type="domain" description="ANTAR" evidence="3">
    <location>
        <begin position="128"/>
        <end position="189"/>
    </location>
</feature>
<dbReference type="InterPro" id="IPR008327">
    <property type="entry name" value="Sig_transdc_resp-reg_antiterm"/>
</dbReference>
<proteinExistence type="predicted"/>
<comment type="caution">
    <text evidence="4">The sequence shown here is derived from an EMBL/GenBank/DDBJ whole genome shotgun (WGS) entry which is preliminary data.</text>
</comment>
<dbReference type="GO" id="GO:0003723">
    <property type="term" value="F:RNA binding"/>
    <property type="evidence" value="ECO:0007669"/>
    <property type="project" value="InterPro"/>
</dbReference>
<dbReference type="InterPro" id="IPR011006">
    <property type="entry name" value="CheY-like_superfamily"/>
</dbReference>
<sequence length="201" mass="22601">MAWLPELKVLLVDAEPERARIVEAHLASAGVTVTVRPRPGEPLPAAVAREAPDVVIVDMARPDRDYLDDIRQVTHHDPRPVVMFVDGDDPAFMEAAIEAGVSSYTVVGAALPDVKPIVRAAVAMFRRYRQVEAELQQTRTSLRERMLLDRAKALLIRQRRMSEPEAHRWLRRQAMERSQRVVDIAADVLRMAGEKESPENG</sequence>
<dbReference type="PIRSF" id="PIRSF036382">
    <property type="entry name" value="RR_antiterm"/>
    <property type="match status" value="1"/>
</dbReference>
<protein>
    <submittedName>
        <fullName evidence="4">ANTAR domain-containing protein</fullName>
    </submittedName>
</protein>
<name>A0A9X0R214_9PROT</name>
<dbReference type="Gene3D" id="1.10.10.10">
    <property type="entry name" value="Winged helix-like DNA-binding domain superfamily/Winged helix DNA-binding domain"/>
    <property type="match status" value="1"/>
</dbReference>
<dbReference type="Pfam" id="PF03861">
    <property type="entry name" value="ANTAR"/>
    <property type="match status" value="1"/>
</dbReference>
<dbReference type="PROSITE" id="PS50110">
    <property type="entry name" value="RESPONSE_REGULATORY"/>
    <property type="match status" value="1"/>
</dbReference>
<evidence type="ECO:0000259" key="3">
    <source>
        <dbReference type="PROSITE" id="PS50921"/>
    </source>
</evidence>
<organism evidence="4 5">
    <name type="scientific">Siccirubricoccus deserti</name>
    <dbReference type="NCBI Taxonomy" id="2013562"/>
    <lineage>
        <taxon>Bacteria</taxon>
        <taxon>Pseudomonadati</taxon>
        <taxon>Pseudomonadota</taxon>
        <taxon>Alphaproteobacteria</taxon>
        <taxon>Acetobacterales</taxon>
        <taxon>Roseomonadaceae</taxon>
        <taxon>Siccirubricoccus</taxon>
    </lineage>
</organism>
<dbReference type="InterPro" id="IPR005561">
    <property type="entry name" value="ANTAR"/>
</dbReference>
<keyword evidence="5" id="KW-1185">Reference proteome</keyword>
<dbReference type="GO" id="GO:0000160">
    <property type="term" value="P:phosphorelay signal transduction system"/>
    <property type="evidence" value="ECO:0007669"/>
    <property type="project" value="InterPro"/>
</dbReference>
<dbReference type="Gene3D" id="3.40.50.2300">
    <property type="match status" value="1"/>
</dbReference>
<dbReference type="EMBL" id="JACOMF010000021">
    <property type="protein sequence ID" value="MBC4016983.1"/>
    <property type="molecule type" value="Genomic_DNA"/>
</dbReference>
<dbReference type="RefSeq" id="WP_186771750.1">
    <property type="nucleotide sequence ID" value="NZ_JACOMF010000021.1"/>
</dbReference>
<dbReference type="PROSITE" id="PS50921">
    <property type="entry name" value="ANTAR"/>
    <property type="match status" value="1"/>
</dbReference>
<evidence type="ECO:0000256" key="1">
    <source>
        <dbReference type="PROSITE-ProRule" id="PRU00169"/>
    </source>
</evidence>
<keyword evidence="1" id="KW-0597">Phosphoprotein</keyword>
<dbReference type="InterPro" id="IPR001789">
    <property type="entry name" value="Sig_transdc_resp-reg_receiver"/>
</dbReference>
<dbReference type="AlphaFoldDB" id="A0A9X0R214"/>
<dbReference type="SUPFAM" id="SSF52172">
    <property type="entry name" value="CheY-like"/>
    <property type="match status" value="1"/>
</dbReference>
<dbReference type="SMART" id="SM01012">
    <property type="entry name" value="ANTAR"/>
    <property type="match status" value="1"/>
</dbReference>
<feature type="domain" description="Response regulatory" evidence="2">
    <location>
        <begin position="8"/>
        <end position="122"/>
    </location>
</feature>
<feature type="modified residue" description="4-aspartylphosphate" evidence="1">
    <location>
        <position position="58"/>
    </location>
</feature>
<evidence type="ECO:0000259" key="2">
    <source>
        <dbReference type="PROSITE" id="PS50110"/>
    </source>
</evidence>
<gene>
    <name evidence="4" type="ORF">H7965_16830</name>
</gene>
<accession>A0A9X0R214</accession>
<dbReference type="Proteomes" id="UP000600101">
    <property type="component" value="Unassembled WGS sequence"/>
</dbReference>
<evidence type="ECO:0000313" key="4">
    <source>
        <dbReference type="EMBL" id="MBC4016983.1"/>
    </source>
</evidence>
<dbReference type="InterPro" id="IPR036388">
    <property type="entry name" value="WH-like_DNA-bd_sf"/>
</dbReference>
<evidence type="ECO:0000313" key="5">
    <source>
        <dbReference type="Proteomes" id="UP000600101"/>
    </source>
</evidence>